<dbReference type="SUPFAM" id="SSF88713">
    <property type="entry name" value="Glycoside hydrolase/deacetylase"/>
    <property type="match status" value="1"/>
</dbReference>
<dbReference type="GO" id="GO:0006412">
    <property type="term" value="P:translation"/>
    <property type="evidence" value="ECO:0007669"/>
    <property type="project" value="InterPro"/>
</dbReference>
<dbReference type="GO" id="GO:0005975">
    <property type="term" value="P:carbohydrate metabolic process"/>
    <property type="evidence" value="ECO:0007669"/>
    <property type="project" value="InterPro"/>
</dbReference>
<feature type="region of interest" description="Disordered" evidence="1">
    <location>
        <begin position="531"/>
        <end position="556"/>
    </location>
</feature>
<proteinExistence type="predicted"/>
<protein>
    <submittedName>
        <fullName evidence="3">Divergent polysaccharide deacetylase</fullName>
    </submittedName>
</protein>
<organism evidence="3 4">
    <name type="scientific">Helicobacter canis</name>
    <dbReference type="NCBI Taxonomy" id="29419"/>
    <lineage>
        <taxon>Bacteria</taxon>
        <taxon>Pseudomonadati</taxon>
        <taxon>Campylobacterota</taxon>
        <taxon>Epsilonproteobacteria</taxon>
        <taxon>Campylobacterales</taxon>
        <taxon>Helicobacteraceae</taxon>
        <taxon>Helicobacter</taxon>
    </lineage>
</organism>
<evidence type="ECO:0000313" key="4">
    <source>
        <dbReference type="Proteomes" id="UP000254841"/>
    </source>
</evidence>
<dbReference type="EMBL" id="UGHV01000001">
    <property type="protein sequence ID" value="STO96473.1"/>
    <property type="molecule type" value="Genomic_DNA"/>
</dbReference>
<feature type="compositionally biased region" description="Polar residues" evidence="1">
    <location>
        <begin position="341"/>
        <end position="351"/>
    </location>
</feature>
<keyword evidence="2" id="KW-1133">Transmembrane helix</keyword>
<evidence type="ECO:0000256" key="2">
    <source>
        <dbReference type="SAM" id="Phobius"/>
    </source>
</evidence>
<feature type="region of interest" description="Disordered" evidence="1">
    <location>
        <begin position="330"/>
        <end position="503"/>
    </location>
</feature>
<dbReference type="Gene3D" id="3.20.20.370">
    <property type="entry name" value="Glycoside hydrolase/deacetylase"/>
    <property type="match status" value="1"/>
</dbReference>
<accession>A0A377J3W4</accession>
<keyword evidence="2" id="KW-0812">Transmembrane</keyword>
<dbReference type="InterPro" id="IPR006837">
    <property type="entry name" value="Divergent_DAC"/>
</dbReference>
<feature type="compositionally biased region" description="Basic and acidic residues" evidence="1">
    <location>
        <begin position="463"/>
        <end position="476"/>
    </location>
</feature>
<dbReference type="AlphaFoldDB" id="A0A377J3W4"/>
<keyword evidence="2" id="KW-0472">Membrane</keyword>
<dbReference type="PANTHER" id="PTHR30105:SF2">
    <property type="entry name" value="DIVERGENT POLYSACCHARIDE DEACETYLASE SUPERFAMILY"/>
    <property type="match status" value="1"/>
</dbReference>
<evidence type="ECO:0000313" key="3">
    <source>
        <dbReference type="EMBL" id="STO96473.1"/>
    </source>
</evidence>
<feature type="compositionally biased region" description="Polar residues" evidence="1">
    <location>
        <begin position="406"/>
        <end position="421"/>
    </location>
</feature>
<name>A0A377J3W4_9HELI</name>
<dbReference type="OrthoDB" id="9784811at2"/>
<feature type="compositionally biased region" description="Low complexity" evidence="1">
    <location>
        <begin position="55"/>
        <end position="68"/>
    </location>
</feature>
<sequence>MNKTKFFKVLQLISSLVIIAVIATGAYFGYGLYKEYKIDQAAKAEHISPSTPDTQAKSSNAESSQESSIDWDKIRANAKNDTKEQVAVQEPVIKTLAPPKKQAKKQKPKLAIIMDDLAYKSQLNDLQKLNLPITPSFFPVSPDSPDTAKLAASTPFYMVHLPLEAQNPQHSRQKWILVGSNQDEIRAQIATIKEQFPRLMFLNNHTGSKFTASEPDMANLLQVLGEFGIEFVDSRTSADTAAPKLYKQASRPLLSRDVFLDNTPSVSYTTDQLKLAIKIAKKKGYAIAICHPHKSTFKALANAKHSLFKEVELVYIKDLPIARTLLAQNLPKTPPKAPATETSTLAHTPESTAPILPSTPSQLPNAQTNAPKDNAPDTTPKDNGIAGLFDSAQGGEIPHNAYLDHTPSNEPLQADSSSSAPLETLLEAPEAQEAQVSAPQTAQAQTPPTKEPIPKPSKIDTTMFKEAKRVSNEQRAKAKPTQPPKPKVKSEKSTTKTYESSQDCAQNEVEAFVSGCPSDKAKKKQGFIDIKWNGNEQNPSKKPKDFLDSSDLDSSL</sequence>
<dbReference type="GO" id="GO:0003735">
    <property type="term" value="F:structural constituent of ribosome"/>
    <property type="evidence" value="ECO:0007669"/>
    <property type="project" value="InterPro"/>
</dbReference>
<dbReference type="RefSeq" id="WP_115010800.1">
    <property type="nucleotide sequence ID" value="NZ_UGHV01000001.1"/>
</dbReference>
<dbReference type="PROSITE" id="PS00962">
    <property type="entry name" value="RIBOSOMAL_S2_1"/>
    <property type="match status" value="1"/>
</dbReference>
<dbReference type="Proteomes" id="UP000254841">
    <property type="component" value="Unassembled WGS sequence"/>
</dbReference>
<feature type="compositionally biased region" description="Polar residues" evidence="1">
    <location>
        <begin position="358"/>
        <end position="371"/>
    </location>
</feature>
<evidence type="ECO:0000256" key="1">
    <source>
        <dbReference type="SAM" id="MobiDB-lite"/>
    </source>
</evidence>
<dbReference type="Pfam" id="PF04748">
    <property type="entry name" value="Polysacc_deac_2"/>
    <property type="match status" value="1"/>
</dbReference>
<reference evidence="3 4" key="1">
    <citation type="submission" date="2018-06" db="EMBL/GenBank/DDBJ databases">
        <authorList>
            <consortium name="Pathogen Informatics"/>
            <person name="Doyle S."/>
        </authorList>
    </citation>
    <scope>NUCLEOTIDE SEQUENCE [LARGE SCALE GENOMIC DNA]</scope>
    <source>
        <strain evidence="3 4">NCTC12410</strain>
    </source>
</reference>
<dbReference type="GO" id="GO:0005840">
    <property type="term" value="C:ribosome"/>
    <property type="evidence" value="ECO:0007669"/>
    <property type="project" value="InterPro"/>
</dbReference>
<feature type="region of interest" description="Disordered" evidence="1">
    <location>
        <begin position="47"/>
        <end position="71"/>
    </location>
</feature>
<dbReference type="PANTHER" id="PTHR30105">
    <property type="entry name" value="UNCHARACTERIZED YIBQ-RELATED"/>
    <property type="match status" value="1"/>
</dbReference>
<dbReference type="InterPro" id="IPR011330">
    <property type="entry name" value="Glyco_hydro/deAcase_b/a-brl"/>
</dbReference>
<feature type="transmembrane region" description="Helical" evidence="2">
    <location>
        <begin position="12"/>
        <end position="33"/>
    </location>
</feature>
<gene>
    <name evidence="3" type="ORF">NCTC12410_00286</name>
</gene>
<feature type="compositionally biased region" description="Low complexity" evidence="1">
    <location>
        <begin position="438"/>
        <end position="448"/>
    </location>
</feature>
<dbReference type="CDD" id="cd10936">
    <property type="entry name" value="CE4_DAC2"/>
    <property type="match status" value="1"/>
</dbReference>
<dbReference type="InterPro" id="IPR018130">
    <property type="entry name" value="Ribosomal_uS2_CS"/>
</dbReference>